<dbReference type="PANTHER" id="PTHR43641:SF2">
    <property type="entry name" value="DEHYDRATASE YBIW-RELATED"/>
    <property type="match status" value="1"/>
</dbReference>
<keyword evidence="7" id="KW-1185">Reference proteome</keyword>
<proteinExistence type="predicted"/>
<dbReference type="SUPFAM" id="SSF51998">
    <property type="entry name" value="PFL-like glycyl radical enzymes"/>
    <property type="match status" value="2"/>
</dbReference>
<dbReference type="OrthoDB" id="9803969at2"/>
<dbReference type="GO" id="GO:0016829">
    <property type="term" value="F:lyase activity"/>
    <property type="evidence" value="ECO:0007669"/>
    <property type="project" value="UniProtKB-KW"/>
</dbReference>
<evidence type="ECO:0000256" key="2">
    <source>
        <dbReference type="ARBA" id="ARBA00023239"/>
    </source>
</evidence>
<dbReference type="Pfam" id="PF02901">
    <property type="entry name" value="PFL-like"/>
    <property type="match status" value="2"/>
</dbReference>
<evidence type="ECO:0000259" key="4">
    <source>
        <dbReference type="PROSITE" id="PS51149"/>
    </source>
</evidence>
<reference evidence="6 7" key="1">
    <citation type="submission" date="2016-02" db="EMBL/GenBank/DDBJ databases">
        <authorList>
            <person name="Wen L."/>
            <person name="He K."/>
            <person name="Yang H."/>
        </authorList>
    </citation>
    <scope>NUCLEOTIDE SEQUENCE [LARGE SCALE GENOMIC DNA]</scope>
    <source>
        <strain evidence="6 7">DSM 22607</strain>
    </source>
</reference>
<dbReference type="InterPro" id="IPR004184">
    <property type="entry name" value="PFL_dom"/>
</dbReference>
<dbReference type="STRING" id="626937.HMPREF3293_00547"/>
<dbReference type="PANTHER" id="PTHR43641">
    <property type="entry name" value="FORMATE ACETYLTRANSFERASE 3-RELATED"/>
    <property type="match status" value="1"/>
</dbReference>
<dbReference type="PROSITE" id="PS51554">
    <property type="entry name" value="PFL"/>
    <property type="match status" value="1"/>
</dbReference>
<keyword evidence="2 6" id="KW-0456">Lyase</keyword>
<dbReference type="PROSITE" id="PS51149">
    <property type="entry name" value="GLY_RADICAL_2"/>
    <property type="match status" value="1"/>
</dbReference>
<evidence type="ECO:0000259" key="5">
    <source>
        <dbReference type="PROSITE" id="PS51554"/>
    </source>
</evidence>
<name>A0A136Q7D3_9FIRM</name>
<dbReference type="Pfam" id="PF01228">
    <property type="entry name" value="Gly_radical"/>
    <property type="match status" value="1"/>
</dbReference>
<feature type="modified residue" description="Glycine radical" evidence="3">
    <location>
        <position position="731"/>
    </location>
</feature>
<dbReference type="RefSeq" id="WP_066522597.1">
    <property type="nucleotide sequence ID" value="NZ_CABMOF010000009.1"/>
</dbReference>
<evidence type="ECO:0000256" key="1">
    <source>
        <dbReference type="ARBA" id="ARBA00022818"/>
    </source>
</evidence>
<feature type="domain" description="PFL" evidence="5">
    <location>
        <begin position="1"/>
        <end position="628"/>
    </location>
</feature>
<dbReference type="GO" id="GO:0005829">
    <property type="term" value="C:cytosol"/>
    <property type="evidence" value="ECO:0007669"/>
    <property type="project" value="TreeGrafter"/>
</dbReference>
<evidence type="ECO:0000313" key="7">
    <source>
        <dbReference type="Proteomes" id="UP000070366"/>
    </source>
</evidence>
<dbReference type="Gene3D" id="3.20.70.20">
    <property type="match status" value="1"/>
</dbReference>
<accession>A0A136Q7D3</accession>
<organism evidence="6 7">
    <name type="scientific">Christensenella minuta</name>
    <dbReference type="NCBI Taxonomy" id="626937"/>
    <lineage>
        <taxon>Bacteria</taxon>
        <taxon>Bacillati</taxon>
        <taxon>Bacillota</taxon>
        <taxon>Clostridia</taxon>
        <taxon>Christensenellales</taxon>
        <taxon>Christensenellaceae</taxon>
        <taxon>Christensenella</taxon>
    </lineage>
</organism>
<evidence type="ECO:0000313" key="6">
    <source>
        <dbReference type="EMBL" id="KXK66504.1"/>
    </source>
</evidence>
<dbReference type="InterPro" id="IPR001150">
    <property type="entry name" value="Gly_radical"/>
</dbReference>
<sequence length="754" mass="85062">MSTRTQRLRERTLESVHKQARIVMPDWDVSDLPLSLPERKASAIAIILERMPLYIGEEELIVGTRTVYGYPGEDSDDKSFFDYNALPHYVNEKDREYFELDQEAVSQAHYAPDFGILLKKGIGGIIREAQERLENEQKDEAIKFYKSVVIAYRGFSRMVKRYADFARAQAEKCEDATRKAELENIAEICQNISIRPAGNFAEACQLFWFGYLASLIENFQFINFGRIDQILYEYYDARHHVEEQQLLECLLLKMYDQADLVLLDKNLMGKYSAQHNITIGGLRRDGADGCNEVTRMILSALKKTRLPEPLVSVRTHKNAPDWLFRGAAELTVGGLNCMAYYNDDRYVASMVKAGVPAEDARDYGFGLCQDVLIPGRGDHYCSGGVNLTIVLLDVIEKHTDARSFEELRELFKQAVAAEIEKNIGRYNAWEEAVRAFQNGDDALFFEGMREGRFDPDTPAQGMDVAQAARNEAADRKEEKYIQSLMSPLPITSALYHGCMEKGTDITRCGCERADKGFMVLSPVIAVNSLAAVKKVVFEERRATLAEVAAACAADYEGKEELRQWLWNAPKWCNDDDYVDDEARKILEFACREILKYRTPGGGRHLAGIHQPHPVFAGRLIPATPEGRKAGTPIPVTLSPENGTLKYGPTAALKSAAKIDSELYQWNNCVMLQYVGSTLEGESGAETFTDLLKSYFRIGGVQHQPNVVNVSDLRAAQKTPEKYKDLIIRMWGVSAHFVNLPLDVQEEFISRYEGL</sequence>
<protein>
    <submittedName>
        <fullName evidence="6">Pyruvate formate lyase</fullName>
    </submittedName>
</protein>
<dbReference type="Proteomes" id="UP000070366">
    <property type="component" value="Unassembled WGS sequence"/>
</dbReference>
<evidence type="ECO:0000256" key="3">
    <source>
        <dbReference type="PROSITE-ProRule" id="PRU00493"/>
    </source>
</evidence>
<comment type="caution">
    <text evidence="6">The sequence shown here is derived from an EMBL/GenBank/DDBJ whole genome shotgun (WGS) entry which is preliminary data.</text>
</comment>
<dbReference type="KEGG" id="cmiu:B1H56_09795"/>
<dbReference type="AlphaFoldDB" id="A0A136Q7D3"/>
<dbReference type="InterPro" id="IPR051215">
    <property type="entry name" value="GRE"/>
</dbReference>
<keyword evidence="1 3" id="KW-0556">Organic radical</keyword>
<feature type="domain" description="Glycine radical" evidence="4">
    <location>
        <begin position="635"/>
        <end position="754"/>
    </location>
</feature>
<keyword evidence="6" id="KW-0670">Pyruvate</keyword>
<dbReference type="EMBL" id="LSZW01000040">
    <property type="protein sequence ID" value="KXK66504.1"/>
    <property type="molecule type" value="Genomic_DNA"/>
</dbReference>
<gene>
    <name evidence="6" type="ORF">HMPREF3293_00547</name>
</gene>